<dbReference type="InterPro" id="IPR016166">
    <property type="entry name" value="FAD-bd_PCMH"/>
</dbReference>
<dbReference type="InterPro" id="IPR016169">
    <property type="entry name" value="FAD-bd_PCMH_sub2"/>
</dbReference>
<dbReference type="AlphaFoldDB" id="A0A9P4PA26"/>
<dbReference type="OrthoDB" id="9996127at2759"/>
<sequence length="509" mass="56333">MLRNSGRGLIACIIATLLATTEASALPSVFRNTSPRATKLSAEQVGKELIPTLSTTAAVYTSGDPRWANATARWQTWNYPNVQLVIEPGSEADVPKIVKYANSYNVPFYTRATGHGSTKTLGKFTGIEISMTQLRGMTILPGEKTALLQGGVFGKEVIQFMWDRGFMTGTGSCGCVSLLGPGLGGGHGRMQGRHGLILDHFVQLNVVLADGSTTTVSEKSNPDLFWAMRGAGHNFGIVTSFEHKIFPRDGDLWYSKIYTFNSTKLEAFHTALNELAKKQIPEIINWSIYLLDPSVSTTEPVIHWAFEYIGGDANLAKPYLAPFEALKPINSVEQLLTYPQIPVAEGTHAEGSLCEKGDQRMQMNAGLKQYNVTAQRQIFELYKKNIFYDPAIQGSVIVMEGYSIQGVTAVDPASTAYALRDDDLLCAAIIRYHPNPKLDAFAIKWASDTRNIWNAGQPTRKLTTYTNYGFGDESLESQYGYEPWRLTKLRALKKKFDPKNKFSYYNGIN</sequence>
<organism evidence="7 8">
    <name type="scientific">Karstenula rhodostoma CBS 690.94</name>
    <dbReference type="NCBI Taxonomy" id="1392251"/>
    <lineage>
        <taxon>Eukaryota</taxon>
        <taxon>Fungi</taxon>
        <taxon>Dikarya</taxon>
        <taxon>Ascomycota</taxon>
        <taxon>Pezizomycotina</taxon>
        <taxon>Dothideomycetes</taxon>
        <taxon>Pleosporomycetidae</taxon>
        <taxon>Pleosporales</taxon>
        <taxon>Massarineae</taxon>
        <taxon>Didymosphaeriaceae</taxon>
        <taxon>Karstenula</taxon>
    </lineage>
</organism>
<dbReference type="Gene3D" id="3.40.462.20">
    <property type="match status" value="1"/>
</dbReference>
<accession>A0A9P4PA26</accession>
<evidence type="ECO:0000256" key="3">
    <source>
        <dbReference type="ARBA" id="ARBA00022827"/>
    </source>
</evidence>
<dbReference type="PANTHER" id="PTHR42973">
    <property type="entry name" value="BINDING OXIDOREDUCTASE, PUTATIVE (AFU_ORTHOLOGUE AFUA_1G17690)-RELATED"/>
    <property type="match status" value="1"/>
</dbReference>
<reference evidence="7" key="1">
    <citation type="journal article" date="2020" name="Stud. Mycol.">
        <title>101 Dothideomycetes genomes: a test case for predicting lifestyles and emergence of pathogens.</title>
        <authorList>
            <person name="Haridas S."/>
            <person name="Albert R."/>
            <person name="Binder M."/>
            <person name="Bloem J."/>
            <person name="Labutti K."/>
            <person name="Salamov A."/>
            <person name="Andreopoulos B."/>
            <person name="Baker S."/>
            <person name="Barry K."/>
            <person name="Bills G."/>
            <person name="Bluhm B."/>
            <person name="Cannon C."/>
            <person name="Castanera R."/>
            <person name="Culley D."/>
            <person name="Daum C."/>
            <person name="Ezra D."/>
            <person name="Gonzalez J."/>
            <person name="Henrissat B."/>
            <person name="Kuo A."/>
            <person name="Liang C."/>
            <person name="Lipzen A."/>
            <person name="Lutzoni F."/>
            <person name="Magnuson J."/>
            <person name="Mondo S."/>
            <person name="Nolan M."/>
            <person name="Ohm R."/>
            <person name="Pangilinan J."/>
            <person name="Park H.-J."/>
            <person name="Ramirez L."/>
            <person name="Alfaro M."/>
            <person name="Sun H."/>
            <person name="Tritt A."/>
            <person name="Yoshinaga Y."/>
            <person name="Zwiers L.-H."/>
            <person name="Turgeon B."/>
            <person name="Goodwin S."/>
            <person name="Spatafora J."/>
            <person name="Crous P."/>
            <person name="Grigoriev I."/>
        </authorList>
    </citation>
    <scope>NUCLEOTIDE SEQUENCE</scope>
    <source>
        <strain evidence="7">CBS 690.94</strain>
    </source>
</reference>
<comment type="caution">
    <text evidence="7">The sequence shown here is derived from an EMBL/GenBank/DDBJ whole genome shotgun (WGS) entry which is preliminary data.</text>
</comment>
<evidence type="ECO:0000313" key="7">
    <source>
        <dbReference type="EMBL" id="KAF2439289.1"/>
    </source>
</evidence>
<name>A0A9P4PA26_9PLEO</name>
<evidence type="ECO:0000256" key="5">
    <source>
        <dbReference type="SAM" id="SignalP"/>
    </source>
</evidence>
<evidence type="ECO:0000256" key="1">
    <source>
        <dbReference type="ARBA" id="ARBA00005466"/>
    </source>
</evidence>
<dbReference type="Gene3D" id="3.30.43.10">
    <property type="entry name" value="Uridine Diphospho-n-acetylenolpyruvylglucosamine Reductase, domain 2"/>
    <property type="match status" value="1"/>
</dbReference>
<dbReference type="PANTHER" id="PTHR42973:SF8">
    <property type="entry name" value="FAD-BINDING PCMH-TYPE DOMAIN-CONTAINING PROTEIN"/>
    <property type="match status" value="1"/>
</dbReference>
<dbReference type="Proteomes" id="UP000799764">
    <property type="component" value="Unassembled WGS sequence"/>
</dbReference>
<comment type="similarity">
    <text evidence="1">Belongs to the oxygen-dependent FAD-linked oxidoreductase family.</text>
</comment>
<feature type="chain" id="PRO_5040458349" evidence="5">
    <location>
        <begin position="26"/>
        <end position="509"/>
    </location>
</feature>
<dbReference type="SUPFAM" id="SSF56176">
    <property type="entry name" value="FAD-binding/transporter-associated domain-like"/>
    <property type="match status" value="1"/>
</dbReference>
<dbReference type="Pfam" id="PF01565">
    <property type="entry name" value="FAD_binding_4"/>
    <property type="match status" value="1"/>
</dbReference>
<dbReference type="GO" id="GO:0071949">
    <property type="term" value="F:FAD binding"/>
    <property type="evidence" value="ECO:0007669"/>
    <property type="project" value="InterPro"/>
</dbReference>
<dbReference type="PROSITE" id="PS51387">
    <property type="entry name" value="FAD_PCMH"/>
    <property type="match status" value="1"/>
</dbReference>
<dbReference type="InterPro" id="IPR050416">
    <property type="entry name" value="FAD-linked_Oxidoreductase"/>
</dbReference>
<evidence type="ECO:0000259" key="6">
    <source>
        <dbReference type="PROSITE" id="PS51387"/>
    </source>
</evidence>
<proteinExistence type="inferred from homology"/>
<keyword evidence="5" id="KW-0732">Signal</keyword>
<evidence type="ECO:0000256" key="4">
    <source>
        <dbReference type="ARBA" id="ARBA00023002"/>
    </source>
</evidence>
<dbReference type="EMBL" id="MU001509">
    <property type="protein sequence ID" value="KAF2439289.1"/>
    <property type="molecule type" value="Genomic_DNA"/>
</dbReference>
<dbReference type="InterPro" id="IPR016167">
    <property type="entry name" value="FAD-bd_PCMH_sub1"/>
</dbReference>
<dbReference type="InterPro" id="IPR006094">
    <property type="entry name" value="Oxid_FAD_bind_N"/>
</dbReference>
<keyword evidence="3" id="KW-0274">FAD</keyword>
<keyword evidence="8" id="KW-1185">Reference proteome</keyword>
<feature type="domain" description="FAD-binding PCMH-type" evidence="6">
    <location>
        <begin position="78"/>
        <end position="248"/>
    </location>
</feature>
<feature type="signal peptide" evidence="5">
    <location>
        <begin position="1"/>
        <end position="25"/>
    </location>
</feature>
<gene>
    <name evidence="7" type="ORF">P171DRAFT_476528</name>
</gene>
<evidence type="ECO:0000313" key="8">
    <source>
        <dbReference type="Proteomes" id="UP000799764"/>
    </source>
</evidence>
<protein>
    <submittedName>
        <fullName evidence="7">FAD-binding domain-containing protein</fullName>
    </submittedName>
</protein>
<dbReference type="Gene3D" id="3.30.465.10">
    <property type="match status" value="1"/>
</dbReference>
<dbReference type="GO" id="GO:0016491">
    <property type="term" value="F:oxidoreductase activity"/>
    <property type="evidence" value="ECO:0007669"/>
    <property type="project" value="UniProtKB-KW"/>
</dbReference>
<evidence type="ECO:0000256" key="2">
    <source>
        <dbReference type="ARBA" id="ARBA00022630"/>
    </source>
</evidence>
<keyword evidence="4" id="KW-0560">Oxidoreductase</keyword>
<keyword evidence="2" id="KW-0285">Flavoprotein</keyword>
<dbReference type="InterPro" id="IPR036318">
    <property type="entry name" value="FAD-bd_PCMH-like_sf"/>
</dbReference>